<dbReference type="EMBL" id="JAEQND010000004">
    <property type="protein sequence ID" value="MBL0425324.1"/>
    <property type="molecule type" value="Genomic_DNA"/>
</dbReference>
<dbReference type="Pfam" id="PF16747">
    <property type="entry name" value="Adhesin_E"/>
    <property type="match status" value="1"/>
</dbReference>
<accession>A0ABS1JM61</accession>
<dbReference type="Proteomes" id="UP000622707">
    <property type="component" value="Unassembled WGS sequence"/>
</dbReference>
<feature type="signal peptide" evidence="1">
    <location>
        <begin position="1"/>
        <end position="19"/>
    </location>
</feature>
<name>A0ABS1JM61_9BURK</name>
<comment type="caution">
    <text evidence="3">The sequence shown here is derived from an EMBL/GenBank/DDBJ whole genome shotgun (WGS) entry which is preliminary data.</text>
</comment>
<dbReference type="InterPro" id="IPR031939">
    <property type="entry name" value="Adhesin_E-like"/>
</dbReference>
<feature type="domain" description="Surface-adhesin protein E-like" evidence="2">
    <location>
        <begin position="21"/>
        <end position="127"/>
    </location>
</feature>
<evidence type="ECO:0000259" key="2">
    <source>
        <dbReference type="Pfam" id="PF16747"/>
    </source>
</evidence>
<evidence type="ECO:0000313" key="3">
    <source>
        <dbReference type="EMBL" id="MBL0425324.1"/>
    </source>
</evidence>
<feature type="chain" id="PRO_5046819184" description="Surface-adhesin protein E-like domain-containing protein" evidence="1">
    <location>
        <begin position="20"/>
        <end position="128"/>
    </location>
</feature>
<gene>
    <name evidence="3" type="ORF">JI746_09395</name>
</gene>
<organism evidence="3 4">
    <name type="scientific">Ramlibacter alkalitolerans</name>
    <dbReference type="NCBI Taxonomy" id="2039631"/>
    <lineage>
        <taxon>Bacteria</taxon>
        <taxon>Pseudomonadati</taxon>
        <taxon>Pseudomonadota</taxon>
        <taxon>Betaproteobacteria</taxon>
        <taxon>Burkholderiales</taxon>
        <taxon>Comamonadaceae</taxon>
        <taxon>Ramlibacter</taxon>
    </lineage>
</organism>
<keyword evidence="4" id="KW-1185">Reference proteome</keyword>
<keyword evidence="1" id="KW-0732">Signal</keyword>
<proteinExistence type="predicted"/>
<evidence type="ECO:0000313" key="4">
    <source>
        <dbReference type="Proteomes" id="UP000622707"/>
    </source>
</evidence>
<dbReference type="RefSeq" id="WP_201688795.1">
    <property type="nucleotide sequence ID" value="NZ_JAEQND010000004.1"/>
</dbReference>
<sequence length="128" mass="13904">MKKPVLALCCATMSCAAMASWVRVAEDPEAIAYYDPASVEHTAHVATLWELRDFRRAATSASDRVFRSAKSQTQYDCAAERGRVIVQQPFEGQMGEGRALDAPRIDGDWEAIDPGSARAAVLAQVCGK</sequence>
<protein>
    <recommendedName>
        <fullName evidence="2">Surface-adhesin protein E-like domain-containing protein</fullName>
    </recommendedName>
</protein>
<reference evidence="3 4" key="1">
    <citation type="journal article" date="2017" name="Int. J. Syst. Evol. Microbiol.">
        <title>Ramlibacter alkalitolerans sp. nov., alkali-tolerant bacterium isolated from soil of ginseng.</title>
        <authorList>
            <person name="Lee D.H."/>
            <person name="Cha C.J."/>
        </authorList>
    </citation>
    <scope>NUCLEOTIDE SEQUENCE [LARGE SCALE GENOMIC DNA]</scope>
    <source>
        <strain evidence="3 4">KACC 19305</strain>
    </source>
</reference>
<evidence type="ECO:0000256" key="1">
    <source>
        <dbReference type="SAM" id="SignalP"/>
    </source>
</evidence>
<dbReference type="PROSITE" id="PS51257">
    <property type="entry name" value="PROKAR_LIPOPROTEIN"/>
    <property type="match status" value="1"/>
</dbReference>